<dbReference type="OrthoDB" id="45828at2759"/>
<comment type="caution">
    <text evidence="3">The sequence shown here is derived from an EMBL/GenBank/DDBJ whole genome shotgun (WGS) entry which is preliminary data.</text>
</comment>
<gene>
    <name evidence="3" type="ORF">FisN_2Hh261</name>
</gene>
<keyword evidence="4" id="KW-1185">Reference proteome</keyword>
<reference evidence="3 4" key="1">
    <citation type="journal article" date="2015" name="Plant Cell">
        <title>Oil accumulation by the oleaginous diatom Fistulifera solaris as revealed by the genome and transcriptome.</title>
        <authorList>
            <person name="Tanaka T."/>
            <person name="Maeda Y."/>
            <person name="Veluchamy A."/>
            <person name="Tanaka M."/>
            <person name="Abida H."/>
            <person name="Marechal E."/>
            <person name="Bowler C."/>
            <person name="Muto M."/>
            <person name="Sunaga Y."/>
            <person name="Tanaka M."/>
            <person name="Yoshino T."/>
            <person name="Taniguchi T."/>
            <person name="Fukuda Y."/>
            <person name="Nemoto M."/>
            <person name="Matsumoto M."/>
            <person name="Wong P.S."/>
            <person name="Aburatani S."/>
            <person name="Fujibuchi W."/>
        </authorList>
    </citation>
    <scope>NUCLEOTIDE SEQUENCE [LARGE SCALE GENOMIC DNA]</scope>
    <source>
        <strain evidence="3 4">JPCC DA0580</strain>
    </source>
</reference>
<evidence type="ECO:0000256" key="1">
    <source>
        <dbReference type="SAM" id="MobiDB-lite"/>
    </source>
</evidence>
<dbReference type="Proteomes" id="UP000198406">
    <property type="component" value="Unassembled WGS sequence"/>
</dbReference>
<feature type="transmembrane region" description="Helical" evidence="2">
    <location>
        <begin position="56"/>
        <end position="75"/>
    </location>
</feature>
<accession>A0A1Z5JEN1</accession>
<dbReference type="InParanoid" id="A0A1Z5JEN1"/>
<sequence length="97" mass="10676">MASFAAIGAFARRRVAHVVTRHTQKRNMSLGHPPPPPPGGWTGIDKILRDRLPYDYQIAAAILGTYTTLIVLWRVKAAISKKPKEETPEVTEEAATA</sequence>
<keyword evidence="2" id="KW-0472">Membrane</keyword>
<organism evidence="3 4">
    <name type="scientific">Fistulifera solaris</name>
    <name type="common">Oleaginous diatom</name>
    <dbReference type="NCBI Taxonomy" id="1519565"/>
    <lineage>
        <taxon>Eukaryota</taxon>
        <taxon>Sar</taxon>
        <taxon>Stramenopiles</taxon>
        <taxon>Ochrophyta</taxon>
        <taxon>Bacillariophyta</taxon>
        <taxon>Bacillariophyceae</taxon>
        <taxon>Bacillariophycidae</taxon>
        <taxon>Naviculales</taxon>
        <taxon>Naviculaceae</taxon>
        <taxon>Fistulifera</taxon>
    </lineage>
</organism>
<name>A0A1Z5JEN1_FISSO</name>
<proteinExistence type="predicted"/>
<keyword evidence="2" id="KW-1133">Transmembrane helix</keyword>
<dbReference type="EMBL" id="BDSP01000051">
    <property type="protein sequence ID" value="GAX12429.1"/>
    <property type="molecule type" value="Genomic_DNA"/>
</dbReference>
<dbReference type="AlphaFoldDB" id="A0A1Z5JEN1"/>
<protein>
    <submittedName>
        <fullName evidence="3">Uncharacterized protein</fullName>
    </submittedName>
</protein>
<evidence type="ECO:0000313" key="3">
    <source>
        <dbReference type="EMBL" id="GAX12429.1"/>
    </source>
</evidence>
<evidence type="ECO:0000313" key="4">
    <source>
        <dbReference type="Proteomes" id="UP000198406"/>
    </source>
</evidence>
<feature type="region of interest" description="Disordered" evidence="1">
    <location>
        <begin position="21"/>
        <end position="43"/>
    </location>
</feature>
<keyword evidence="2" id="KW-0812">Transmembrane</keyword>
<evidence type="ECO:0000256" key="2">
    <source>
        <dbReference type="SAM" id="Phobius"/>
    </source>
</evidence>